<gene>
    <name evidence="2" type="ORF">HNP33_001575</name>
</gene>
<dbReference type="Proteomes" id="UP000562492">
    <property type="component" value="Unassembled WGS sequence"/>
</dbReference>
<comment type="caution">
    <text evidence="2">The sequence shown here is derived from an EMBL/GenBank/DDBJ whole genome shotgun (WGS) entry which is preliminary data.</text>
</comment>
<evidence type="ECO:0000313" key="2">
    <source>
        <dbReference type="EMBL" id="MBB6577519.1"/>
    </source>
</evidence>
<evidence type="ECO:0000256" key="1">
    <source>
        <dbReference type="SAM" id="MobiDB-lite"/>
    </source>
</evidence>
<proteinExistence type="predicted"/>
<evidence type="ECO:0008006" key="4">
    <source>
        <dbReference type="Google" id="ProtNLM"/>
    </source>
</evidence>
<feature type="region of interest" description="Disordered" evidence="1">
    <location>
        <begin position="202"/>
        <end position="248"/>
    </location>
</feature>
<feature type="compositionally biased region" description="Polar residues" evidence="1">
    <location>
        <begin position="1"/>
        <end position="33"/>
    </location>
</feature>
<protein>
    <recommendedName>
        <fullName evidence="4">Peptidase C58 YopT-type domain-containing protein</fullName>
    </recommendedName>
</protein>
<reference evidence="2 3" key="1">
    <citation type="submission" date="2020-08" db="EMBL/GenBank/DDBJ databases">
        <title>Functional genomics of gut bacteria from endangered species of beetles.</title>
        <authorList>
            <person name="Carlos-Shanley C."/>
        </authorList>
    </citation>
    <scope>NUCLEOTIDE SEQUENCE [LARGE SCALE GENOMIC DNA]</scope>
    <source>
        <strain evidence="2 3">S00124</strain>
    </source>
</reference>
<accession>A0ABR6RED4</accession>
<sequence length="248" mass="27247">MKISPNRSNAIASTSSENRLDASTQRSNCTPPRSSGPLAGLSTIARNRPTKPTNARMGMDPYHYGTQNDCGLHTLAAKAGCSKEEVCERLGLSRQEANYINENGMSREDFANAFQKLTGRNTNYRSSGSTDELIETVSGFREGKRFAIGIERESGIGHLVAATRGSNSLEFDDRQINSRYSASSREEVNAYLSQQGGANYHVFYSRSPTGSESPRRGGEYSRRGSESSRRGSESSSDDHMDYSSGRYY</sequence>
<feature type="region of interest" description="Disordered" evidence="1">
    <location>
        <begin position="1"/>
        <end position="56"/>
    </location>
</feature>
<organism evidence="2 3">
    <name type="scientific">Comamonas odontotermitis</name>
    <dbReference type="NCBI Taxonomy" id="379895"/>
    <lineage>
        <taxon>Bacteria</taxon>
        <taxon>Pseudomonadati</taxon>
        <taxon>Pseudomonadota</taxon>
        <taxon>Betaproteobacteria</taxon>
        <taxon>Burkholderiales</taxon>
        <taxon>Comamonadaceae</taxon>
        <taxon>Comamonas</taxon>
    </lineage>
</organism>
<evidence type="ECO:0000313" key="3">
    <source>
        <dbReference type="Proteomes" id="UP000562492"/>
    </source>
</evidence>
<feature type="compositionally biased region" description="Basic and acidic residues" evidence="1">
    <location>
        <begin position="213"/>
        <end position="241"/>
    </location>
</feature>
<name>A0ABR6RED4_9BURK</name>
<keyword evidence="3" id="KW-1185">Reference proteome</keyword>
<dbReference type="EMBL" id="JACHKZ010000007">
    <property type="protein sequence ID" value="MBB6577519.1"/>
    <property type="molecule type" value="Genomic_DNA"/>
</dbReference>